<protein>
    <recommendedName>
        <fullName evidence="2">Asl1-like glycosyl hydrolase catalytic domain-containing protein</fullName>
    </recommendedName>
</protein>
<evidence type="ECO:0000313" key="3">
    <source>
        <dbReference type="EMBL" id="KAJ4147360.1"/>
    </source>
</evidence>
<dbReference type="RefSeq" id="XP_056050301.1">
    <property type="nucleotide sequence ID" value="XM_056193243.1"/>
</dbReference>
<feature type="chain" id="PRO_5040791456" description="Asl1-like glycosyl hydrolase catalytic domain-containing protein" evidence="1">
    <location>
        <begin position="19"/>
        <end position="255"/>
    </location>
</feature>
<dbReference type="InterPro" id="IPR053183">
    <property type="entry name" value="ASL1"/>
</dbReference>
<gene>
    <name evidence="3" type="ORF">LMH87_001886</name>
</gene>
<dbReference type="AlphaFoldDB" id="A0A9W8Q578"/>
<feature type="signal peptide" evidence="1">
    <location>
        <begin position="1"/>
        <end position="18"/>
    </location>
</feature>
<reference evidence="3" key="1">
    <citation type="journal article" date="2023" name="Access Microbiol">
        <title>De-novo genome assembly for Akanthomyces muscarius, a biocontrol agent of insect agricultural pests.</title>
        <authorList>
            <person name="Erdos Z."/>
            <person name="Studholme D.J."/>
            <person name="Raymond B."/>
            <person name="Sharma M."/>
        </authorList>
    </citation>
    <scope>NUCLEOTIDE SEQUENCE</scope>
    <source>
        <strain evidence="3">Ve6</strain>
    </source>
</reference>
<accession>A0A9W8Q578</accession>
<dbReference type="GeneID" id="80889045"/>
<dbReference type="Gene3D" id="3.20.20.80">
    <property type="entry name" value="Glycosidases"/>
    <property type="match status" value="1"/>
</dbReference>
<dbReference type="PANTHER" id="PTHR34154:SF10">
    <property type="entry name" value="ASL1-LIKE GLYCOSYL HYDROLASE CATALYTIC DOMAIN-CONTAINING PROTEIN"/>
    <property type="match status" value="1"/>
</dbReference>
<dbReference type="KEGG" id="amus:LMH87_001886"/>
<dbReference type="GO" id="GO:0009277">
    <property type="term" value="C:fungal-type cell wall"/>
    <property type="evidence" value="ECO:0007669"/>
    <property type="project" value="TreeGrafter"/>
</dbReference>
<dbReference type="Pfam" id="PF11790">
    <property type="entry name" value="Glyco_hydro_cc"/>
    <property type="match status" value="1"/>
</dbReference>
<name>A0A9W8Q578_AKAMU</name>
<evidence type="ECO:0000259" key="2">
    <source>
        <dbReference type="Pfam" id="PF11790"/>
    </source>
</evidence>
<feature type="domain" description="Asl1-like glycosyl hydrolase catalytic" evidence="2">
    <location>
        <begin position="43"/>
        <end position="252"/>
    </location>
</feature>
<dbReference type="Proteomes" id="UP001144673">
    <property type="component" value="Chromosome 3"/>
</dbReference>
<dbReference type="GO" id="GO:0071966">
    <property type="term" value="P:fungal-type cell wall polysaccharide metabolic process"/>
    <property type="evidence" value="ECO:0007669"/>
    <property type="project" value="TreeGrafter"/>
</dbReference>
<dbReference type="SUPFAM" id="SSF51445">
    <property type="entry name" value="(Trans)glycosidases"/>
    <property type="match status" value="1"/>
</dbReference>
<evidence type="ECO:0000256" key="1">
    <source>
        <dbReference type="SAM" id="SignalP"/>
    </source>
</evidence>
<dbReference type="InterPro" id="IPR024655">
    <property type="entry name" value="Asl1_glyco_hydro_catalytic"/>
</dbReference>
<evidence type="ECO:0000313" key="4">
    <source>
        <dbReference type="Proteomes" id="UP001144673"/>
    </source>
</evidence>
<keyword evidence="4" id="KW-1185">Reference proteome</keyword>
<proteinExistence type="predicted"/>
<sequence>MATFKLLAVAAITSMVHATNHPPGKRGLGSNDGLDLSGFESVGPIKMGWQYNWDSDIGGNKLSSVEYVPMLHSLHDGHENVWADRVNKWLDRGTGHLLGFNEPEQPLPQAAMSVADAVHAWRIHMEPFAGRAKLGAPSVSNDGWDWITQFMDQCQGCHIDFIPIHWYNPFLLVHDFENWVNRICGLGKPVWITEFKGLGGSSQDELAFLQQAMAFLESNACVQRYAYFGTANNDKCLLSNEQSRLSELGHHYAVD</sequence>
<organism evidence="3 4">
    <name type="scientific">Akanthomyces muscarius</name>
    <name type="common">Entomopathogenic fungus</name>
    <name type="synonym">Lecanicillium muscarium</name>
    <dbReference type="NCBI Taxonomy" id="2231603"/>
    <lineage>
        <taxon>Eukaryota</taxon>
        <taxon>Fungi</taxon>
        <taxon>Dikarya</taxon>
        <taxon>Ascomycota</taxon>
        <taxon>Pezizomycotina</taxon>
        <taxon>Sordariomycetes</taxon>
        <taxon>Hypocreomycetidae</taxon>
        <taxon>Hypocreales</taxon>
        <taxon>Cordycipitaceae</taxon>
        <taxon>Akanthomyces</taxon>
    </lineage>
</organism>
<dbReference type="PANTHER" id="PTHR34154">
    <property type="entry name" value="ALKALI-SENSITIVE LINKAGE PROTEIN 1"/>
    <property type="match status" value="1"/>
</dbReference>
<keyword evidence="1" id="KW-0732">Signal</keyword>
<dbReference type="EMBL" id="JAJHUN010000010">
    <property type="protein sequence ID" value="KAJ4147360.1"/>
    <property type="molecule type" value="Genomic_DNA"/>
</dbReference>
<comment type="caution">
    <text evidence="3">The sequence shown here is derived from an EMBL/GenBank/DDBJ whole genome shotgun (WGS) entry which is preliminary data.</text>
</comment>
<dbReference type="InterPro" id="IPR017853">
    <property type="entry name" value="GH"/>
</dbReference>